<evidence type="ECO:0000313" key="3">
    <source>
        <dbReference type="Proteomes" id="UP000030759"/>
    </source>
</evidence>
<feature type="region of interest" description="Disordered" evidence="1">
    <location>
        <begin position="1"/>
        <end position="115"/>
    </location>
</feature>
<dbReference type="Proteomes" id="UP000030759">
    <property type="component" value="Unassembled WGS sequence"/>
</dbReference>
<gene>
    <name evidence="2" type="ORF">H671_21480</name>
</gene>
<evidence type="ECO:0000256" key="1">
    <source>
        <dbReference type="SAM" id="MobiDB-lite"/>
    </source>
</evidence>
<dbReference type="AlphaFoldDB" id="A0A061HTG1"/>
<evidence type="ECO:0000313" key="2">
    <source>
        <dbReference type="EMBL" id="ERE50010.1"/>
    </source>
</evidence>
<sequence length="115" mass="11993">MRRPAPHLASLRPAHLETPGPGAADLRPTWSDLANRHDGPATPSPARSPPPATYATYAAGASPPAPPNLPRACFDATAANPQRRFAMGRPGSRSHAPAAQKEPIGLTTARESHAL</sequence>
<feature type="compositionally biased region" description="Pro residues" evidence="1">
    <location>
        <begin position="42"/>
        <end position="52"/>
    </location>
</feature>
<dbReference type="EMBL" id="KE689303">
    <property type="protein sequence ID" value="ERE50010.1"/>
    <property type="molecule type" value="Genomic_DNA"/>
</dbReference>
<feature type="compositionally biased region" description="Low complexity" evidence="1">
    <location>
        <begin position="53"/>
        <end position="62"/>
    </location>
</feature>
<organism evidence="2 3">
    <name type="scientific">Cricetulus griseus</name>
    <name type="common">Chinese hamster</name>
    <name type="synonym">Cricetulus barabensis griseus</name>
    <dbReference type="NCBI Taxonomy" id="10029"/>
    <lineage>
        <taxon>Eukaryota</taxon>
        <taxon>Metazoa</taxon>
        <taxon>Chordata</taxon>
        <taxon>Craniata</taxon>
        <taxon>Vertebrata</taxon>
        <taxon>Euteleostomi</taxon>
        <taxon>Mammalia</taxon>
        <taxon>Eutheria</taxon>
        <taxon>Euarchontoglires</taxon>
        <taxon>Glires</taxon>
        <taxon>Rodentia</taxon>
        <taxon>Myomorpha</taxon>
        <taxon>Muroidea</taxon>
        <taxon>Cricetidae</taxon>
        <taxon>Cricetinae</taxon>
        <taxon>Cricetulus</taxon>
    </lineage>
</organism>
<reference evidence="3" key="1">
    <citation type="journal article" date="2013" name="Nat. Biotechnol.">
        <title>Chinese hamster genome sequenced from sorted chromosomes.</title>
        <authorList>
            <person name="Brinkrolf K."/>
            <person name="Rupp O."/>
            <person name="Laux H."/>
            <person name="Kollin F."/>
            <person name="Ernst W."/>
            <person name="Linke B."/>
            <person name="Kofler R."/>
            <person name="Romand S."/>
            <person name="Hesse F."/>
            <person name="Budach W.E."/>
            <person name="Galosy S."/>
            <person name="Muller D."/>
            <person name="Noll T."/>
            <person name="Wienberg J."/>
            <person name="Jostock T."/>
            <person name="Leonard M."/>
            <person name="Grillari J."/>
            <person name="Tauch A."/>
            <person name="Goesmann A."/>
            <person name="Helk B."/>
            <person name="Mott J.E."/>
            <person name="Puhler A."/>
            <person name="Borth N."/>
        </authorList>
    </citation>
    <scope>NUCLEOTIDE SEQUENCE [LARGE SCALE GENOMIC DNA]</scope>
    <source>
        <strain evidence="3">17A/GY</strain>
    </source>
</reference>
<name>A0A061HTG1_CRIGR</name>
<proteinExistence type="predicted"/>
<protein>
    <submittedName>
        <fullName evidence="2">Uncharacterized protein</fullName>
    </submittedName>
</protein>
<accession>A0A061HTG1</accession>